<proteinExistence type="predicted"/>
<keyword evidence="2" id="KW-1185">Reference proteome</keyword>
<name>A0ACC6M0L4_9BACI</name>
<dbReference type="EMBL" id="JAWZSR010000001">
    <property type="protein sequence ID" value="MDX8044471.1"/>
    <property type="molecule type" value="Genomic_DNA"/>
</dbReference>
<evidence type="ECO:0000313" key="1">
    <source>
        <dbReference type="EMBL" id="MDX8044471.1"/>
    </source>
</evidence>
<dbReference type="Proteomes" id="UP001277972">
    <property type="component" value="Unassembled WGS sequence"/>
</dbReference>
<organism evidence="1 2">
    <name type="scientific">Gracilibacillus pellucidus</name>
    <dbReference type="NCBI Taxonomy" id="3095368"/>
    <lineage>
        <taxon>Bacteria</taxon>
        <taxon>Bacillati</taxon>
        <taxon>Bacillota</taxon>
        <taxon>Bacilli</taxon>
        <taxon>Bacillales</taxon>
        <taxon>Bacillaceae</taxon>
        <taxon>Gracilibacillus</taxon>
    </lineage>
</organism>
<gene>
    <name evidence="1" type="ORF">SH601_00595</name>
</gene>
<evidence type="ECO:0000313" key="2">
    <source>
        <dbReference type="Proteomes" id="UP001277972"/>
    </source>
</evidence>
<accession>A0ACC6M0L4</accession>
<protein>
    <submittedName>
        <fullName evidence="1">Histidine phosphatase family protein</fullName>
    </submittedName>
</protein>
<reference evidence="1" key="1">
    <citation type="submission" date="2023-11" db="EMBL/GenBank/DDBJ databases">
        <title>Gracilibacillus pellucida a moderately halophilic bacterium isolated from saline soil in Xinjiang province.</title>
        <authorList>
            <person name="Zhang Z."/>
            <person name="Tan F."/>
            <person name="Wang Y."/>
            <person name="Xia M."/>
        </authorList>
    </citation>
    <scope>NUCLEOTIDE SEQUENCE</scope>
    <source>
        <strain evidence="1">S3-1-1</strain>
    </source>
</reference>
<sequence>MLTHVFFVRHAHSAYTPDELGRPLSQKGLADAKRVSDILEKEKIDVIISSPYQRAIQTVEKVAKTRRKEIILEEAFKERTLSVKPVKDFPFAIAKVWEEPTFAWDGGESNVIAQKRGVQGLLNTLDKYEGQHIVIATHGNILTLIMNFFNEKYDVHFWETLDMPDVYHVTFEQKKLEAVNRLWYRQAIKEERNEQ</sequence>
<comment type="caution">
    <text evidence="1">The sequence shown here is derived from an EMBL/GenBank/DDBJ whole genome shotgun (WGS) entry which is preliminary data.</text>
</comment>